<accession>A0A1J1ILM5</accession>
<keyword evidence="3" id="KW-1185">Reference proteome</keyword>
<evidence type="ECO:0000313" key="2">
    <source>
        <dbReference type="EMBL" id="CRL01143.1"/>
    </source>
</evidence>
<organism evidence="2 3">
    <name type="scientific">Clunio marinus</name>
    <dbReference type="NCBI Taxonomy" id="568069"/>
    <lineage>
        <taxon>Eukaryota</taxon>
        <taxon>Metazoa</taxon>
        <taxon>Ecdysozoa</taxon>
        <taxon>Arthropoda</taxon>
        <taxon>Hexapoda</taxon>
        <taxon>Insecta</taxon>
        <taxon>Pterygota</taxon>
        <taxon>Neoptera</taxon>
        <taxon>Endopterygota</taxon>
        <taxon>Diptera</taxon>
        <taxon>Nematocera</taxon>
        <taxon>Chironomoidea</taxon>
        <taxon>Chironomidae</taxon>
        <taxon>Clunio</taxon>
    </lineage>
</organism>
<keyword evidence="1" id="KW-0472">Membrane</keyword>
<feature type="transmembrane region" description="Helical" evidence="1">
    <location>
        <begin position="38"/>
        <end position="55"/>
    </location>
</feature>
<sequence length="103" mass="11776">MLVAITWPLSRILNRNEKQPPYVVESYVNVFELANEQANLLILSVMITVAIGFNNKTKKKQRMMSVDSTKVSHVVENELSCKLLSINFTIKCCCSKQRQRTSI</sequence>
<reference evidence="2 3" key="1">
    <citation type="submission" date="2015-04" db="EMBL/GenBank/DDBJ databases">
        <authorList>
            <person name="Syromyatnikov M.Y."/>
            <person name="Popov V.N."/>
        </authorList>
    </citation>
    <scope>NUCLEOTIDE SEQUENCE [LARGE SCALE GENOMIC DNA]</scope>
</reference>
<keyword evidence="1" id="KW-1133">Transmembrane helix</keyword>
<dbReference type="Proteomes" id="UP000183832">
    <property type="component" value="Unassembled WGS sequence"/>
</dbReference>
<evidence type="ECO:0000256" key="1">
    <source>
        <dbReference type="SAM" id="Phobius"/>
    </source>
</evidence>
<dbReference type="EMBL" id="CVRI01000055">
    <property type="protein sequence ID" value="CRL01143.1"/>
    <property type="molecule type" value="Genomic_DNA"/>
</dbReference>
<name>A0A1J1ILM5_9DIPT</name>
<protein>
    <submittedName>
        <fullName evidence="2">CLUMA_CG014570, isoform A</fullName>
    </submittedName>
</protein>
<keyword evidence="1" id="KW-0812">Transmembrane</keyword>
<dbReference type="AlphaFoldDB" id="A0A1J1ILM5"/>
<evidence type="ECO:0000313" key="3">
    <source>
        <dbReference type="Proteomes" id="UP000183832"/>
    </source>
</evidence>
<proteinExistence type="predicted"/>
<gene>
    <name evidence="2" type="ORF">CLUMA_CG014570</name>
</gene>